<reference evidence="1 2" key="1">
    <citation type="submission" date="2024-09" db="EMBL/GenBank/DDBJ databases">
        <title>Chromosome-scale assembly of Riccia fluitans.</title>
        <authorList>
            <person name="Paukszto L."/>
            <person name="Sawicki J."/>
            <person name="Karawczyk K."/>
            <person name="Piernik-Szablinska J."/>
            <person name="Szczecinska M."/>
            <person name="Mazdziarz M."/>
        </authorList>
    </citation>
    <scope>NUCLEOTIDE SEQUENCE [LARGE SCALE GENOMIC DNA]</scope>
    <source>
        <strain evidence="1">Rf_01</strain>
        <tissue evidence="1">Aerial parts of the thallus</tissue>
    </source>
</reference>
<accession>A0ABD1YB08</accession>
<name>A0ABD1YB08_9MARC</name>
<gene>
    <name evidence="1" type="ORF">R1flu_002947</name>
</gene>
<proteinExistence type="predicted"/>
<sequence>MPGGVAASKSQVSALRFYRAQMSALPRLQDEFDWGTNWTVIFSRPTYSQRVSVSTKGSTPDALPESCHATAVDQFVEIQMKLLIERS</sequence>
<evidence type="ECO:0000313" key="2">
    <source>
        <dbReference type="Proteomes" id="UP001605036"/>
    </source>
</evidence>
<comment type="caution">
    <text evidence="1">The sequence shown here is derived from an EMBL/GenBank/DDBJ whole genome shotgun (WGS) entry which is preliminary data.</text>
</comment>
<keyword evidence="2" id="KW-1185">Reference proteome</keyword>
<protein>
    <submittedName>
        <fullName evidence="1">Uncharacterized protein</fullName>
    </submittedName>
</protein>
<organism evidence="1 2">
    <name type="scientific">Riccia fluitans</name>
    <dbReference type="NCBI Taxonomy" id="41844"/>
    <lineage>
        <taxon>Eukaryota</taxon>
        <taxon>Viridiplantae</taxon>
        <taxon>Streptophyta</taxon>
        <taxon>Embryophyta</taxon>
        <taxon>Marchantiophyta</taxon>
        <taxon>Marchantiopsida</taxon>
        <taxon>Marchantiidae</taxon>
        <taxon>Marchantiales</taxon>
        <taxon>Ricciaceae</taxon>
        <taxon>Riccia</taxon>
    </lineage>
</organism>
<dbReference type="EMBL" id="JBHFFA010000006">
    <property type="protein sequence ID" value="KAL2622742.1"/>
    <property type="molecule type" value="Genomic_DNA"/>
</dbReference>
<dbReference type="AlphaFoldDB" id="A0ABD1YB08"/>
<dbReference type="Proteomes" id="UP001605036">
    <property type="component" value="Unassembled WGS sequence"/>
</dbReference>
<evidence type="ECO:0000313" key="1">
    <source>
        <dbReference type="EMBL" id="KAL2622742.1"/>
    </source>
</evidence>